<feature type="compositionally biased region" description="Low complexity" evidence="1">
    <location>
        <begin position="567"/>
        <end position="576"/>
    </location>
</feature>
<gene>
    <name evidence="3" type="ORF">SAMN05661093_05522</name>
</gene>
<evidence type="ECO:0000256" key="2">
    <source>
        <dbReference type="SAM" id="Phobius"/>
    </source>
</evidence>
<keyword evidence="4" id="KW-1185">Reference proteome</keyword>
<dbReference type="RefSeq" id="WP_200825699.1">
    <property type="nucleotide sequence ID" value="NZ_FWXV01000004.1"/>
</dbReference>
<feature type="region of interest" description="Disordered" evidence="1">
    <location>
        <begin position="475"/>
        <end position="535"/>
    </location>
</feature>
<dbReference type="Proteomes" id="UP000192674">
    <property type="component" value="Unassembled WGS sequence"/>
</dbReference>
<feature type="transmembrane region" description="Helical" evidence="2">
    <location>
        <begin position="426"/>
        <end position="445"/>
    </location>
</feature>
<evidence type="ECO:0000313" key="3">
    <source>
        <dbReference type="EMBL" id="SMD16502.1"/>
    </source>
</evidence>
<evidence type="ECO:0000256" key="1">
    <source>
        <dbReference type="SAM" id="MobiDB-lite"/>
    </source>
</evidence>
<dbReference type="AlphaFoldDB" id="A0A1Y5XU32"/>
<feature type="region of interest" description="Disordered" evidence="1">
    <location>
        <begin position="567"/>
        <end position="588"/>
    </location>
</feature>
<reference evidence="3 4" key="1">
    <citation type="submission" date="2017-04" db="EMBL/GenBank/DDBJ databases">
        <authorList>
            <person name="Afonso C.L."/>
            <person name="Miller P.J."/>
            <person name="Scott M.A."/>
            <person name="Spackman E."/>
            <person name="Goraichik I."/>
            <person name="Dimitrov K.M."/>
            <person name="Suarez D.L."/>
            <person name="Swayne D.E."/>
        </authorList>
    </citation>
    <scope>NUCLEOTIDE SEQUENCE [LARGE SCALE GENOMIC DNA]</scope>
    <source>
        <strain evidence="3 4">DSM 43828</strain>
    </source>
</reference>
<dbReference type="EMBL" id="FWXV01000004">
    <property type="protein sequence ID" value="SMD16502.1"/>
    <property type="molecule type" value="Genomic_DNA"/>
</dbReference>
<accession>A0A1Y5XU32</accession>
<keyword evidence="2" id="KW-1133">Transmembrane helix</keyword>
<feature type="transmembrane region" description="Helical" evidence="2">
    <location>
        <begin position="175"/>
        <end position="192"/>
    </location>
</feature>
<name>A0A1Y5XU32_KIBAR</name>
<feature type="transmembrane region" description="Helical" evidence="2">
    <location>
        <begin position="361"/>
        <end position="384"/>
    </location>
</feature>
<feature type="transmembrane region" description="Helical" evidence="2">
    <location>
        <begin position="35"/>
        <end position="55"/>
    </location>
</feature>
<feature type="transmembrane region" description="Helical" evidence="2">
    <location>
        <begin position="204"/>
        <end position="223"/>
    </location>
</feature>
<organism evidence="3 4">
    <name type="scientific">Kibdelosporangium aridum</name>
    <dbReference type="NCBI Taxonomy" id="2030"/>
    <lineage>
        <taxon>Bacteria</taxon>
        <taxon>Bacillati</taxon>
        <taxon>Actinomycetota</taxon>
        <taxon>Actinomycetes</taxon>
        <taxon>Pseudonocardiales</taxon>
        <taxon>Pseudonocardiaceae</taxon>
        <taxon>Kibdelosporangium</taxon>
    </lineage>
</organism>
<feature type="transmembrane region" description="Helical" evidence="2">
    <location>
        <begin position="396"/>
        <end position="420"/>
    </location>
</feature>
<feature type="region of interest" description="Disordered" evidence="1">
    <location>
        <begin position="645"/>
        <end position="672"/>
    </location>
</feature>
<evidence type="ECO:0008006" key="5">
    <source>
        <dbReference type="Google" id="ProtNLM"/>
    </source>
</evidence>
<protein>
    <recommendedName>
        <fullName evidence="5">MFS transporter</fullName>
    </recommendedName>
</protein>
<keyword evidence="2" id="KW-0472">Membrane</keyword>
<proteinExistence type="predicted"/>
<keyword evidence="2" id="KW-0812">Transmembrane</keyword>
<evidence type="ECO:0000313" key="4">
    <source>
        <dbReference type="Proteomes" id="UP000192674"/>
    </source>
</evidence>
<feature type="compositionally biased region" description="Basic and acidic residues" evidence="1">
    <location>
        <begin position="662"/>
        <end position="672"/>
    </location>
</feature>
<sequence length="672" mass="72802">MMTLVVVVVGVALFLAARRRRRRAWPLPKRGRRKAFLTVATILGLQLVVFAPTAVAQDCDNAPNPGRPTAGMVAALDAPRPSHGTPGSIYGQYAYAGQVWHVYDESCGALGKAITDPDATIGNWMGNQLFDVGKNFVAATNGVHYALAYDELMGPLDAAIDGATKLFYDNIYVKWFGLAAVILAVLLFRYIWRGDLASVSRRGLWALAAMWVATSFVIVGPLYKEVEERFLSKTTQIQAGFLADNAPEADLHALPEALHNKVVYQNWLRGEFGSEDAPEAKQFGQELLAAQAWTKFDSTDTVDQAALEAKKAKYKEIAAKLGPTKGYFTGTDGSRTGAGFLALFQGIVYSLFQLFAKLGILLAQVLLRIFLLATPLIGLIAILYHDLLRKVARAAAAVVLNVLVLAALAGMHVLLLNAIFNAGESLPTIAMMALAALITVIFFVIGRPVRRMWQMVELSVGAVGGAMPSAGPGLFGRFRRKGDQRTPQDEFWDNVREGDHDDEPVVRRDGRRPRPEATNPVAASAERMDRNTPRAGMGRTEIGASAAAVLGASGTDDRGLPAARGPAGALPPAQGGSRIVDTSPVADRGWDRGEDAVVVPSRVIAPRQRDDVAVYEPNPVVTPRPAETEMVAGRPVHVIYRPSRGFEVRDNTPPRRPLPMRDGPRETDAYIR</sequence>
<feature type="compositionally biased region" description="Basic and acidic residues" evidence="1">
    <location>
        <begin position="481"/>
        <end position="515"/>
    </location>
</feature>